<feature type="transmembrane region" description="Helical" evidence="1">
    <location>
        <begin position="164"/>
        <end position="184"/>
    </location>
</feature>
<keyword evidence="3" id="KW-1185">Reference proteome</keyword>
<gene>
    <name evidence="2" type="ORF">AXK61_23865</name>
</gene>
<feature type="transmembrane region" description="Helical" evidence="1">
    <location>
        <begin position="35"/>
        <end position="55"/>
    </location>
</feature>
<sequence>MIVLAMALPAALAMCGAIYLTASDDDSDELPRRRIRYWQCCLLCCVFVPLAVVAAKPDVDVGALAAVGALVAIGFVINAVARTRYAALPWTTRSTGEAATAISAQTLRADRGDTAADPDSEQNVPWRTSRPSRSRAILLCILTAGLITLSAVAATSLMGPARTAAALTCAAFCFLAAASTPGAVRKYEHPGVHSPRLENRVFHCWPGATFTARIVPSVTLASLSIAAVLVGASSSAAPAGLASSRGVALVWYAIGAIGLATALFLTLTPRSASQWTEISVDDRGVIIVSSRRTITVDWLSTVDLRALPTASYEIRPAAEIAITMVDGSEVSCPLGRARVDPTIIWSALTSSRNRALGH</sequence>
<evidence type="ECO:0000313" key="2">
    <source>
        <dbReference type="EMBL" id="KXO94316.1"/>
    </source>
</evidence>
<feature type="transmembrane region" description="Helical" evidence="1">
    <location>
        <begin position="249"/>
        <end position="267"/>
    </location>
</feature>
<comment type="caution">
    <text evidence="2">The sequence shown here is derived from an EMBL/GenBank/DDBJ whole genome shotgun (WGS) entry which is preliminary data.</text>
</comment>
<proteinExistence type="predicted"/>
<reference evidence="2 3" key="1">
    <citation type="submission" date="2016-02" db="EMBL/GenBank/DDBJ databases">
        <authorList>
            <person name="Teng J.L."/>
            <person name="Tang Y."/>
            <person name="Huang Y."/>
            <person name="Guo F."/>
            <person name="Wei W."/>
            <person name="Chen J.H."/>
            <person name="Wong S.Y."/>
            <person name="Lau S.K."/>
            <person name="Woo P.C."/>
        </authorList>
    </citation>
    <scope>NUCLEOTIDE SEQUENCE [LARGE SCALE GENOMIC DNA]</scope>
    <source>
        <strain evidence="2 3">JCM 13375</strain>
    </source>
</reference>
<evidence type="ECO:0000313" key="3">
    <source>
        <dbReference type="Proteomes" id="UP000070409"/>
    </source>
</evidence>
<name>A0A137Z801_9ACTN</name>
<accession>A0A137Z801</accession>
<organism evidence="2 3">
    <name type="scientific">Tsukamurella pseudospumae</name>
    <dbReference type="NCBI Taxonomy" id="239498"/>
    <lineage>
        <taxon>Bacteria</taxon>
        <taxon>Bacillati</taxon>
        <taxon>Actinomycetota</taxon>
        <taxon>Actinomycetes</taxon>
        <taxon>Mycobacteriales</taxon>
        <taxon>Tsukamurellaceae</taxon>
        <taxon>Tsukamurella</taxon>
    </lineage>
</organism>
<dbReference type="EMBL" id="LSRE01000026">
    <property type="protein sequence ID" value="KXO94316.1"/>
    <property type="molecule type" value="Genomic_DNA"/>
</dbReference>
<feature type="transmembrane region" description="Helical" evidence="1">
    <location>
        <begin position="205"/>
        <end position="229"/>
    </location>
</feature>
<dbReference type="RefSeq" id="WP_068746376.1">
    <property type="nucleotide sequence ID" value="NZ_LSRE01000026.1"/>
</dbReference>
<keyword evidence="1" id="KW-0812">Transmembrane</keyword>
<feature type="transmembrane region" description="Helical" evidence="1">
    <location>
        <begin position="136"/>
        <end position="158"/>
    </location>
</feature>
<keyword evidence="1" id="KW-0472">Membrane</keyword>
<evidence type="ECO:0000256" key="1">
    <source>
        <dbReference type="SAM" id="Phobius"/>
    </source>
</evidence>
<protein>
    <submittedName>
        <fullName evidence="2">Uncharacterized protein</fullName>
    </submittedName>
</protein>
<dbReference type="Proteomes" id="UP000070409">
    <property type="component" value="Unassembled WGS sequence"/>
</dbReference>
<feature type="transmembrane region" description="Helical" evidence="1">
    <location>
        <begin position="6"/>
        <end position="23"/>
    </location>
</feature>
<keyword evidence="1" id="KW-1133">Transmembrane helix</keyword>
<feature type="transmembrane region" description="Helical" evidence="1">
    <location>
        <begin position="61"/>
        <end position="81"/>
    </location>
</feature>